<dbReference type="FunFam" id="3.40.50.1110:FF:000003">
    <property type="entry name" value="GDSL esterase/lipase APG"/>
    <property type="match status" value="1"/>
</dbReference>
<dbReference type="InterPro" id="IPR036514">
    <property type="entry name" value="SGNH_hydro_sf"/>
</dbReference>
<dbReference type="SUPFAM" id="SSF52266">
    <property type="entry name" value="SGNH hydrolase"/>
    <property type="match status" value="1"/>
</dbReference>
<evidence type="ECO:0000256" key="1">
    <source>
        <dbReference type="ARBA" id="ARBA00008668"/>
    </source>
</evidence>
<dbReference type="InterPro" id="IPR035669">
    <property type="entry name" value="SGNH_plant_lipase-like"/>
</dbReference>
<dbReference type="EMBL" id="JAQQAF010000007">
    <property type="protein sequence ID" value="KAJ8470604.1"/>
    <property type="molecule type" value="Genomic_DNA"/>
</dbReference>
<dbReference type="InterPro" id="IPR001087">
    <property type="entry name" value="GDSL"/>
</dbReference>
<sequence>MATASFPNLFLHLLLCLPSLAAASTRVPAIIVFGDSTVDAGNNNQIKTILKSNFLPYGRDFTGGRPTGRFCNGRVATDFISEAFGLPPLVPAYLDPAYTIQDFAKGVCFASAGTGLDNATSDVLSVIPLWKEVEYFKEYRKKLRRYVGKARARSIVREAVYVVSIGTNDFLENYFLLVTGRFKQFTVEEFEDFLIDRAGDFLAAIYRLGARKISFTGLSAIGCLPLERTTNALQGGGCIEEYNKVAREFNVKLQALIARLCASLPRLRLRYSPVYDILLRIIRSPSSYGIENVEEGCCATGRFEMGFLCDQWSPYTCEDANKYIFWDAFHPTEKINRVMAEQALRTSLAEFLL</sequence>
<evidence type="ECO:0000313" key="3">
    <source>
        <dbReference type="EMBL" id="KAJ8470604.1"/>
    </source>
</evidence>
<feature type="signal peptide" evidence="2">
    <location>
        <begin position="1"/>
        <end position="23"/>
    </location>
</feature>
<dbReference type="PANTHER" id="PTHR45642">
    <property type="entry name" value="GDSL ESTERASE/LIPASE EXL3"/>
    <property type="match status" value="1"/>
</dbReference>
<evidence type="ECO:0000313" key="4">
    <source>
        <dbReference type="Proteomes" id="UP001222027"/>
    </source>
</evidence>
<dbReference type="CDD" id="cd01837">
    <property type="entry name" value="SGNH_plant_lipase_like"/>
    <property type="match status" value="1"/>
</dbReference>
<name>A0AAV8QBK9_ENSVE</name>
<keyword evidence="2" id="KW-0732">Signal</keyword>
<dbReference type="GO" id="GO:0016788">
    <property type="term" value="F:hydrolase activity, acting on ester bonds"/>
    <property type="evidence" value="ECO:0007669"/>
    <property type="project" value="InterPro"/>
</dbReference>
<dbReference type="Gene3D" id="3.40.50.1110">
    <property type="entry name" value="SGNH hydrolase"/>
    <property type="match status" value="1"/>
</dbReference>
<dbReference type="InterPro" id="IPR050592">
    <property type="entry name" value="GDSL_lipolytic_enzyme"/>
</dbReference>
<dbReference type="AlphaFoldDB" id="A0AAV8QBK9"/>
<dbReference type="Pfam" id="PF00657">
    <property type="entry name" value="Lipase_GDSL"/>
    <property type="match status" value="1"/>
</dbReference>
<gene>
    <name evidence="3" type="ORF">OPV22_024947</name>
</gene>
<reference evidence="3 4" key="1">
    <citation type="submission" date="2022-12" db="EMBL/GenBank/DDBJ databases">
        <title>Chromosome-scale assembly of the Ensete ventricosum genome.</title>
        <authorList>
            <person name="Dussert Y."/>
            <person name="Stocks J."/>
            <person name="Wendawek A."/>
            <person name="Woldeyes F."/>
            <person name="Nichols R.A."/>
            <person name="Borrell J.S."/>
        </authorList>
    </citation>
    <scope>NUCLEOTIDE SEQUENCE [LARGE SCALE GENOMIC DNA]</scope>
    <source>
        <strain evidence="4">cv. Maze</strain>
        <tissue evidence="3">Seeds</tissue>
    </source>
</reference>
<proteinExistence type="inferred from homology"/>
<protein>
    <submittedName>
        <fullName evidence="3">Uncharacterized protein</fullName>
    </submittedName>
</protein>
<dbReference type="Proteomes" id="UP001222027">
    <property type="component" value="Unassembled WGS sequence"/>
</dbReference>
<evidence type="ECO:0000256" key="2">
    <source>
        <dbReference type="SAM" id="SignalP"/>
    </source>
</evidence>
<comment type="similarity">
    <text evidence="1">Belongs to the 'GDSL' lipolytic enzyme family.</text>
</comment>
<keyword evidence="4" id="KW-1185">Reference proteome</keyword>
<organism evidence="3 4">
    <name type="scientific">Ensete ventricosum</name>
    <name type="common">Abyssinian banana</name>
    <name type="synonym">Musa ensete</name>
    <dbReference type="NCBI Taxonomy" id="4639"/>
    <lineage>
        <taxon>Eukaryota</taxon>
        <taxon>Viridiplantae</taxon>
        <taxon>Streptophyta</taxon>
        <taxon>Embryophyta</taxon>
        <taxon>Tracheophyta</taxon>
        <taxon>Spermatophyta</taxon>
        <taxon>Magnoliopsida</taxon>
        <taxon>Liliopsida</taxon>
        <taxon>Zingiberales</taxon>
        <taxon>Musaceae</taxon>
        <taxon>Ensete</taxon>
    </lineage>
</organism>
<comment type="caution">
    <text evidence="3">The sequence shown here is derived from an EMBL/GenBank/DDBJ whole genome shotgun (WGS) entry which is preliminary data.</text>
</comment>
<dbReference type="PANTHER" id="PTHR45642:SF46">
    <property type="entry name" value="OS06G0636700 PROTEIN"/>
    <property type="match status" value="1"/>
</dbReference>
<feature type="chain" id="PRO_5043361700" evidence="2">
    <location>
        <begin position="24"/>
        <end position="353"/>
    </location>
</feature>
<accession>A0AAV8QBK9</accession>